<dbReference type="InterPro" id="IPR005548">
    <property type="entry name" value="Cell_div_FtsQ/DivIB_C"/>
</dbReference>
<feature type="region of interest" description="Disordered" evidence="10">
    <location>
        <begin position="1"/>
        <end position="38"/>
    </location>
</feature>
<dbReference type="GO" id="GO:0090529">
    <property type="term" value="P:cell septum assembly"/>
    <property type="evidence" value="ECO:0007669"/>
    <property type="project" value="InterPro"/>
</dbReference>
<dbReference type="Proteomes" id="UP000321820">
    <property type="component" value="Chromosome"/>
</dbReference>
<evidence type="ECO:0000256" key="7">
    <source>
        <dbReference type="ARBA" id="ARBA00023136"/>
    </source>
</evidence>
<dbReference type="EMBL" id="CP042806">
    <property type="protein sequence ID" value="QEE29961.1"/>
    <property type="molecule type" value="Genomic_DNA"/>
</dbReference>
<evidence type="ECO:0000313" key="13">
    <source>
        <dbReference type="Proteomes" id="UP000321820"/>
    </source>
</evidence>
<evidence type="ECO:0000256" key="3">
    <source>
        <dbReference type="ARBA" id="ARBA00022519"/>
    </source>
</evidence>
<dbReference type="GO" id="GO:0032153">
    <property type="term" value="C:cell division site"/>
    <property type="evidence" value="ECO:0007669"/>
    <property type="project" value="UniProtKB-UniRule"/>
</dbReference>
<evidence type="ECO:0000256" key="4">
    <source>
        <dbReference type="ARBA" id="ARBA00022618"/>
    </source>
</evidence>
<evidence type="ECO:0000256" key="2">
    <source>
        <dbReference type="ARBA" id="ARBA00022475"/>
    </source>
</evidence>
<evidence type="ECO:0000313" key="12">
    <source>
        <dbReference type="EMBL" id="QEE29961.1"/>
    </source>
</evidence>
<keyword evidence="4 9" id="KW-0132">Cell division</keyword>
<comment type="similarity">
    <text evidence="9">Belongs to the FtsQ/DivIB family. FtsQ subfamily.</text>
</comment>
<dbReference type="PANTHER" id="PTHR35851:SF1">
    <property type="entry name" value="CELL DIVISION PROTEIN FTSQ"/>
    <property type="match status" value="1"/>
</dbReference>
<keyword evidence="8 9" id="KW-0131">Cell cycle</keyword>
<dbReference type="PANTHER" id="PTHR35851">
    <property type="entry name" value="CELL DIVISION PROTEIN FTSQ"/>
    <property type="match status" value="1"/>
</dbReference>
<evidence type="ECO:0000256" key="10">
    <source>
        <dbReference type="SAM" id="MobiDB-lite"/>
    </source>
</evidence>
<feature type="compositionally biased region" description="Low complexity" evidence="10">
    <location>
        <begin position="339"/>
        <end position="380"/>
    </location>
</feature>
<dbReference type="OrthoDB" id="9783091at2"/>
<feature type="compositionally biased region" description="Low complexity" evidence="10">
    <location>
        <begin position="406"/>
        <end position="421"/>
    </location>
</feature>
<dbReference type="PROSITE" id="PS51779">
    <property type="entry name" value="POTRA"/>
    <property type="match status" value="1"/>
</dbReference>
<dbReference type="Gene3D" id="3.40.50.11690">
    <property type="entry name" value="Cell division protein FtsQ/DivIB"/>
    <property type="match status" value="1"/>
</dbReference>
<keyword evidence="3" id="KW-0997">Cell inner membrane</keyword>
<evidence type="ECO:0000256" key="5">
    <source>
        <dbReference type="ARBA" id="ARBA00022692"/>
    </source>
</evidence>
<reference evidence="12 13" key="1">
    <citation type="submission" date="2019-08" db="EMBL/GenBank/DDBJ databases">
        <title>Complete genome sequence of Terriglobus albidus strain ORNL.</title>
        <authorList>
            <person name="Podar M."/>
        </authorList>
    </citation>
    <scope>NUCLEOTIDE SEQUENCE [LARGE SCALE GENOMIC DNA]</scope>
    <source>
        <strain evidence="12 13">ORNL</strain>
    </source>
</reference>
<feature type="transmembrane region" description="Helical" evidence="9">
    <location>
        <begin position="66"/>
        <end position="90"/>
    </location>
</feature>
<evidence type="ECO:0000256" key="6">
    <source>
        <dbReference type="ARBA" id="ARBA00022989"/>
    </source>
</evidence>
<organism evidence="12 13">
    <name type="scientific">Terriglobus albidus</name>
    <dbReference type="NCBI Taxonomy" id="1592106"/>
    <lineage>
        <taxon>Bacteria</taxon>
        <taxon>Pseudomonadati</taxon>
        <taxon>Acidobacteriota</taxon>
        <taxon>Terriglobia</taxon>
        <taxon>Terriglobales</taxon>
        <taxon>Acidobacteriaceae</taxon>
        <taxon>Terriglobus</taxon>
    </lineage>
</organism>
<keyword evidence="2 9" id="KW-1003">Cell membrane</keyword>
<comment type="subcellular location">
    <subcellularLocation>
        <location evidence="9">Cell membrane</location>
        <topology evidence="9">Single-pass type II membrane protein</topology>
    </subcellularLocation>
    <subcellularLocation>
        <location evidence="1">Membrane</location>
    </subcellularLocation>
    <text evidence="9">Localizes to the division septum.</text>
</comment>
<dbReference type="KEGG" id="talb:FTW19_19445"/>
<keyword evidence="7 9" id="KW-0472">Membrane</keyword>
<dbReference type="RefSeq" id="WP_147649231.1">
    <property type="nucleotide sequence ID" value="NZ_CP042806.1"/>
</dbReference>
<accession>A0A5B9EHP2</accession>
<feature type="domain" description="POTRA" evidence="11">
    <location>
        <begin position="97"/>
        <end position="167"/>
    </location>
</feature>
<evidence type="ECO:0000256" key="9">
    <source>
        <dbReference type="HAMAP-Rule" id="MF_00911"/>
    </source>
</evidence>
<name>A0A5B9EHP2_9BACT</name>
<evidence type="ECO:0000256" key="8">
    <source>
        <dbReference type="ARBA" id="ARBA00023306"/>
    </source>
</evidence>
<feature type="region of interest" description="Disordered" evidence="10">
    <location>
        <begin position="312"/>
        <end position="453"/>
    </location>
</feature>
<evidence type="ECO:0000259" key="11">
    <source>
        <dbReference type="PROSITE" id="PS51779"/>
    </source>
</evidence>
<dbReference type="GO" id="GO:0043093">
    <property type="term" value="P:FtsZ-dependent cytokinesis"/>
    <property type="evidence" value="ECO:0007669"/>
    <property type="project" value="UniProtKB-UniRule"/>
</dbReference>
<dbReference type="InterPro" id="IPR045335">
    <property type="entry name" value="FtsQ_C_sf"/>
</dbReference>
<comment type="function">
    <text evidence="9">Essential cell division protein.</text>
</comment>
<dbReference type="InterPro" id="IPR026579">
    <property type="entry name" value="FtsQ"/>
</dbReference>
<dbReference type="Gene3D" id="3.10.20.310">
    <property type="entry name" value="membrane protein fhac"/>
    <property type="match status" value="1"/>
</dbReference>
<dbReference type="InterPro" id="IPR013685">
    <property type="entry name" value="POTRA_FtsQ_type"/>
</dbReference>
<feature type="compositionally biased region" description="Basic and acidic residues" evidence="10">
    <location>
        <begin position="24"/>
        <end position="35"/>
    </location>
</feature>
<keyword evidence="13" id="KW-1185">Reference proteome</keyword>
<dbReference type="HAMAP" id="MF_00911">
    <property type="entry name" value="FtsQ_subfam"/>
    <property type="match status" value="1"/>
</dbReference>
<proteinExistence type="inferred from homology"/>
<protein>
    <recommendedName>
        <fullName evidence="9">Cell division protein FtsQ</fullName>
    </recommendedName>
</protein>
<sequence>MPDFLSKRASEKAEPVADSYPNQEVDRRRRRRSEEDFPDDDAEFFRASQRVRVRKGLLPQTKWGRIAAASGLVLALGGMTGAVIVARNYLLRDDRFRIASSASIEIAGNTHVSRPQMLSIFGEDVERNIFRVPLTDRREQLEGLPWVEHATVMRLLPNRLRVAVVERTPVAYLRQSDGIRLVDANGVILDLPADAAGDPRYSFPVVTGIVASEPSGTRGARMKLYQRFIADLDGGGAKISDQVSEVDVSNPEDVKALIPDHGMEVLVHFGDDKFLERYQKYQQHLPEWKQQYPRLASADMRYETQVVLEMAKDTGGPPPVPAAADVTPGKDAPAKPSIPVKAVAAATTAPQPSASKSKPVVTPKASTAKAAAPRTAAVKPKQTVASAAPVRDTSSGIPDDVASRLAGPAPKQPAKPAVKWKMPIAKPGQVARPSKDLLHQSAHSTVPSAGVAQ</sequence>
<gene>
    <name evidence="9" type="primary">ftsQ</name>
    <name evidence="12" type="ORF">FTW19_19445</name>
</gene>
<dbReference type="InterPro" id="IPR034746">
    <property type="entry name" value="POTRA"/>
</dbReference>
<dbReference type="AlphaFoldDB" id="A0A5B9EHP2"/>
<keyword evidence="6 9" id="KW-1133">Transmembrane helix</keyword>
<keyword evidence="5 9" id="KW-0812">Transmembrane</keyword>
<dbReference type="Pfam" id="PF03799">
    <property type="entry name" value="FtsQ_DivIB_C"/>
    <property type="match status" value="1"/>
</dbReference>
<evidence type="ECO:0000256" key="1">
    <source>
        <dbReference type="ARBA" id="ARBA00004370"/>
    </source>
</evidence>
<dbReference type="Pfam" id="PF08478">
    <property type="entry name" value="POTRA_1"/>
    <property type="match status" value="1"/>
</dbReference>
<feature type="compositionally biased region" description="Basic and acidic residues" evidence="10">
    <location>
        <begin position="1"/>
        <end position="15"/>
    </location>
</feature>
<dbReference type="GO" id="GO:0005886">
    <property type="term" value="C:plasma membrane"/>
    <property type="evidence" value="ECO:0007669"/>
    <property type="project" value="UniProtKB-SubCell"/>
</dbReference>